<evidence type="ECO:0000313" key="4">
    <source>
        <dbReference type="EMBL" id="CAB4188802.1"/>
    </source>
</evidence>
<dbReference type="SUPFAM" id="SSF69349">
    <property type="entry name" value="Phage fibre proteins"/>
    <property type="match status" value="1"/>
</dbReference>
<evidence type="ECO:0000313" key="2">
    <source>
        <dbReference type="EMBL" id="CAB4173714.1"/>
    </source>
</evidence>
<name>A0A6J5Q293_9CAUD</name>
<accession>A0A6J5Q293</accession>
<dbReference type="EMBL" id="LR796984">
    <property type="protein sequence ID" value="CAB4179939.1"/>
    <property type="molecule type" value="Genomic_DNA"/>
</dbReference>
<feature type="domain" description="Major tropism determinant N-terminal" evidence="1">
    <location>
        <begin position="7"/>
        <end position="44"/>
    </location>
</feature>
<evidence type="ECO:0000259" key="1">
    <source>
        <dbReference type="Pfam" id="PF18454"/>
    </source>
</evidence>
<gene>
    <name evidence="3" type="ORF">UFOVP1035_146</name>
    <name evidence="4" type="ORF">UFOVP1181_105</name>
    <name evidence="2" type="ORF">UFOVP965_3</name>
</gene>
<sequence>MAVQTIIQHRRDTAANWTSTNPTLSAGEFGFETDTSKFKIGTGSAVWTALAYQGGGGGTQGLTGPQGLTGLQGVTGTQGLDGLQGAVGPQGLTGLQGTDGAQGVQGVQGLGYAQLQGTQGLTGTFDQDQITIGFIFGSL</sequence>
<keyword evidence="2" id="KW-0176">Collagen</keyword>
<dbReference type="InterPro" id="IPR008160">
    <property type="entry name" value="Collagen"/>
</dbReference>
<protein>
    <submittedName>
        <fullName evidence="2">Collagen triple helix repeat</fullName>
    </submittedName>
</protein>
<proteinExistence type="predicted"/>
<dbReference type="EMBL" id="LR796920">
    <property type="protein sequence ID" value="CAB4173714.1"/>
    <property type="molecule type" value="Genomic_DNA"/>
</dbReference>
<evidence type="ECO:0000313" key="3">
    <source>
        <dbReference type="EMBL" id="CAB4179939.1"/>
    </source>
</evidence>
<dbReference type="InterPro" id="IPR041352">
    <property type="entry name" value="Mtd_N"/>
</dbReference>
<reference evidence="2" key="1">
    <citation type="submission" date="2020-05" db="EMBL/GenBank/DDBJ databases">
        <authorList>
            <person name="Chiriac C."/>
            <person name="Salcher M."/>
            <person name="Ghai R."/>
            <person name="Kavagutti S V."/>
        </authorList>
    </citation>
    <scope>NUCLEOTIDE SEQUENCE</scope>
</reference>
<dbReference type="Pfam" id="PF01391">
    <property type="entry name" value="Collagen"/>
    <property type="match status" value="1"/>
</dbReference>
<organism evidence="2">
    <name type="scientific">uncultured Caudovirales phage</name>
    <dbReference type="NCBI Taxonomy" id="2100421"/>
    <lineage>
        <taxon>Viruses</taxon>
        <taxon>Duplodnaviria</taxon>
        <taxon>Heunggongvirae</taxon>
        <taxon>Uroviricota</taxon>
        <taxon>Caudoviricetes</taxon>
        <taxon>Peduoviridae</taxon>
        <taxon>Maltschvirus</taxon>
        <taxon>Maltschvirus maltsch</taxon>
    </lineage>
</organism>
<dbReference type="Pfam" id="PF18454">
    <property type="entry name" value="Mtd_N"/>
    <property type="match status" value="1"/>
</dbReference>
<dbReference type="EMBL" id="LR797127">
    <property type="protein sequence ID" value="CAB4188802.1"/>
    <property type="molecule type" value="Genomic_DNA"/>
</dbReference>